<dbReference type="CDD" id="cd16913">
    <property type="entry name" value="YkuD_like"/>
    <property type="match status" value="1"/>
</dbReference>
<dbReference type="EMBL" id="CP018082">
    <property type="protein sequence ID" value="APE37848.1"/>
    <property type="molecule type" value="Genomic_DNA"/>
</dbReference>
<dbReference type="Gene3D" id="2.40.440.10">
    <property type="entry name" value="L,D-transpeptidase catalytic domain-like"/>
    <property type="match status" value="1"/>
</dbReference>
<organism evidence="16 17">
    <name type="scientific">Nocardia mangyaensis</name>
    <dbReference type="NCBI Taxonomy" id="2213200"/>
    <lineage>
        <taxon>Bacteria</taxon>
        <taxon>Bacillati</taxon>
        <taxon>Actinomycetota</taxon>
        <taxon>Actinomycetes</taxon>
        <taxon>Mycobacteriales</taxon>
        <taxon>Nocardiaceae</taxon>
        <taxon>Nocardia</taxon>
    </lineage>
</organism>
<proteinExistence type="predicted"/>
<feature type="active site" description="Nucleophile" evidence="13">
    <location>
        <position position="255"/>
    </location>
</feature>
<evidence type="ECO:0000256" key="4">
    <source>
        <dbReference type="ARBA" id="ARBA00022729"/>
    </source>
</evidence>
<evidence type="ECO:0000256" key="9">
    <source>
        <dbReference type="ARBA" id="ARBA00023288"/>
    </source>
</evidence>
<keyword evidence="17" id="KW-1185">Reference proteome</keyword>
<evidence type="ECO:0000256" key="5">
    <source>
        <dbReference type="ARBA" id="ARBA00022960"/>
    </source>
</evidence>
<dbReference type="GO" id="GO:0016746">
    <property type="term" value="F:acyltransferase activity"/>
    <property type="evidence" value="ECO:0007669"/>
    <property type="project" value="UniProtKB-KW"/>
</dbReference>
<keyword evidence="11 13" id="KW-0961">Cell wall biogenesis/degradation</keyword>
<evidence type="ECO:0000256" key="13">
    <source>
        <dbReference type="PROSITE-ProRule" id="PRU01373"/>
    </source>
</evidence>
<keyword evidence="7" id="KW-0472">Membrane</keyword>
<dbReference type="UniPathway" id="UPA00219"/>
<dbReference type="RefSeq" id="WP_071931013.1">
    <property type="nucleotide sequence ID" value="NZ_CP018082.1"/>
</dbReference>
<dbReference type="InterPro" id="IPR038063">
    <property type="entry name" value="Transpep_catalytic_dom"/>
</dbReference>
<evidence type="ECO:0000256" key="7">
    <source>
        <dbReference type="ARBA" id="ARBA00023136"/>
    </source>
</evidence>
<evidence type="ECO:0000256" key="11">
    <source>
        <dbReference type="ARBA" id="ARBA00023316"/>
    </source>
</evidence>
<evidence type="ECO:0000259" key="15">
    <source>
        <dbReference type="PROSITE" id="PS52029"/>
    </source>
</evidence>
<dbReference type="InterPro" id="IPR050979">
    <property type="entry name" value="LD-transpeptidase"/>
</dbReference>
<dbReference type="InterPro" id="IPR005490">
    <property type="entry name" value="LD_TPept_cat_dom"/>
</dbReference>
<dbReference type="GO" id="GO:0008360">
    <property type="term" value="P:regulation of cell shape"/>
    <property type="evidence" value="ECO:0007669"/>
    <property type="project" value="UniProtKB-UniRule"/>
</dbReference>
<evidence type="ECO:0000256" key="2">
    <source>
        <dbReference type="ARBA" id="ARBA00022475"/>
    </source>
</evidence>
<dbReference type="PROSITE" id="PS52029">
    <property type="entry name" value="LD_TPASE"/>
    <property type="match status" value="1"/>
</dbReference>
<dbReference type="PANTHER" id="PTHR30582:SF2">
    <property type="entry name" value="L,D-TRANSPEPTIDASE YCIB-RELATED"/>
    <property type="match status" value="1"/>
</dbReference>
<comment type="pathway">
    <text evidence="12">Glycan biosynthesis.</text>
</comment>
<keyword evidence="8" id="KW-0564">Palmitate</keyword>
<dbReference type="AlphaFoldDB" id="A0A1J0W0H3"/>
<evidence type="ECO:0000313" key="17">
    <source>
        <dbReference type="Proteomes" id="UP000183810"/>
    </source>
</evidence>
<sequence>MDEIPMHHEANTQQSHWLRRGLLLSAAFAATGALVVVPAQAEPTLPGFGSGSSQPALDQPPAQAPFAPPNINIADGETVGVAQPIIITFKEPVDDRAAAERAIKVTSSTNVPGNFYWTGTKQVRWKPAEFWPANTDVTVVAGGTSSSFHIGDAFIATVDDNTKMITVTVNGEVVKQMPTSLGKPGYETPNGTYIVGERLEKMTMDSSTYGVPVTDPEGYKIDVEYATRLSNSGIFVHAAPWSVGQQGYSNASHGCLNVSTENAKWFLENSRRGDAVIVSNTQGPTLSAGDGLGDWN</sequence>
<dbReference type="InterPro" id="IPR041280">
    <property type="entry name" value="Big_10"/>
</dbReference>
<dbReference type="GO" id="GO:0005576">
    <property type="term" value="C:extracellular region"/>
    <property type="evidence" value="ECO:0007669"/>
    <property type="project" value="TreeGrafter"/>
</dbReference>
<keyword evidence="5 13" id="KW-0133">Cell shape</keyword>
<dbReference type="GO" id="GO:0071555">
    <property type="term" value="P:cell wall organization"/>
    <property type="evidence" value="ECO:0007669"/>
    <property type="project" value="UniProtKB-UniRule"/>
</dbReference>
<gene>
    <name evidence="16" type="ORF">BOX37_32340</name>
</gene>
<dbReference type="PANTHER" id="PTHR30582">
    <property type="entry name" value="L,D-TRANSPEPTIDASE"/>
    <property type="match status" value="1"/>
</dbReference>
<keyword evidence="2" id="KW-1003">Cell membrane</keyword>
<comment type="pathway">
    <text evidence="1 13">Cell wall biogenesis; peptidoglycan biosynthesis.</text>
</comment>
<evidence type="ECO:0000256" key="8">
    <source>
        <dbReference type="ARBA" id="ARBA00023139"/>
    </source>
</evidence>
<keyword evidence="6 13" id="KW-0573">Peptidoglycan synthesis</keyword>
<dbReference type="Proteomes" id="UP000183810">
    <property type="component" value="Chromosome"/>
</dbReference>
<keyword evidence="9" id="KW-0449">Lipoprotein</keyword>
<keyword evidence="10" id="KW-0012">Acyltransferase</keyword>
<evidence type="ECO:0000256" key="3">
    <source>
        <dbReference type="ARBA" id="ARBA00022679"/>
    </source>
</evidence>
<accession>A0A1J0W0H3</accession>
<feature type="active site" description="Proton donor/acceptor" evidence="13">
    <location>
        <position position="237"/>
    </location>
</feature>
<dbReference type="GO" id="GO:0071972">
    <property type="term" value="F:peptidoglycan L,D-transpeptidase activity"/>
    <property type="evidence" value="ECO:0007669"/>
    <property type="project" value="TreeGrafter"/>
</dbReference>
<evidence type="ECO:0000256" key="10">
    <source>
        <dbReference type="ARBA" id="ARBA00023315"/>
    </source>
</evidence>
<protein>
    <recommendedName>
        <fullName evidence="15">L,D-TPase catalytic domain-containing protein</fullName>
    </recommendedName>
</protein>
<evidence type="ECO:0000256" key="12">
    <source>
        <dbReference type="ARBA" id="ARBA00060592"/>
    </source>
</evidence>
<evidence type="ECO:0000256" key="14">
    <source>
        <dbReference type="SAM" id="MobiDB-lite"/>
    </source>
</evidence>
<dbReference type="GO" id="GO:0018104">
    <property type="term" value="P:peptidoglycan-protein cross-linking"/>
    <property type="evidence" value="ECO:0007669"/>
    <property type="project" value="TreeGrafter"/>
</dbReference>
<dbReference type="Pfam" id="PF17964">
    <property type="entry name" value="Big_10"/>
    <property type="match status" value="1"/>
</dbReference>
<dbReference type="SUPFAM" id="SSF141523">
    <property type="entry name" value="L,D-transpeptidase catalytic domain-like"/>
    <property type="match status" value="1"/>
</dbReference>
<evidence type="ECO:0000256" key="1">
    <source>
        <dbReference type="ARBA" id="ARBA00004752"/>
    </source>
</evidence>
<keyword evidence="3" id="KW-0808">Transferase</keyword>
<dbReference type="Pfam" id="PF03734">
    <property type="entry name" value="YkuD"/>
    <property type="match status" value="1"/>
</dbReference>
<reference evidence="16" key="1">
    <citation type="submission" date="2016-11" db="EMBL/GenBank/DDBJ databases">
        <authorList>
            <person name="Jaros S."/>
            <person name="Januszkiewicz K."/>
            <person name="Wedrychowicz H."/>
        </authorList>
    </citation>
    <scope>NUCLEOTIDE SEQUENCE [LARGE SCALE GENOMIC DNA]</scope>
    <source>
        <strain evidence="16">Y48</strain>
    </source>
</reference>
<name>A0A1J0W0H3_9NOCA</name>
<evidence type="ECO:0000256" key="6">
    <source>
        <dbReference type="ARBA" id="ARBA00022984"/>
    </source>
</evidence>
<dbReference type="KEGG" id="nsl:BOX37_32340"/>
<dbReference type="Gene3D" id="2.60.40.3710">
    <property type="match status" value="1"/>
</dbReference>
<feature type="region of interest" description="Disordered" evidence="14">
    <location>
        <begin position="46"/>
        <end position="67"/>
    </location>
</feature>
<feature type="domain" description="L,D-TPase catalytic" evidence="15">
    <location>
        <begin position="154"/>
        <end position="279"/>
    </location>
</feature>
<keyword evidence="4" id="KW-0732">Signal</keyword>
<dbReference type="FunFam" id="2.40.440.10:FF:000005">
    <property type="entry name" value="L,D-transpeptidase 2"/>
    <property type="match status" value="1"/>
</dbReference>
<evidence type="ECO:0000313" key="16">
    <source>
        <dbReference type="EMBL" id="APE37848.1"/>
    </source>
</evidence>